<proteinExistence type="predicted"/>
<name>A0A0E9PKD4_ANGAN</name>
<evidence type="ECO:0000313" key="1">
    <source>
        <dbReference type="EMBL" id="JAH04969.1"/>
    </source>
</evidence>
<dbReference type="AlphaFoldDB" id="A0A0E9PKD4"/>
<dbReference type="EMBL" id="GBXM01103608">
    <property type="protein sequence ID" value="JAH04969.1"/>
    <property type="molecule type" value="Transcribed_RNA"/>
</dbReference>
<organism evidence="1">
    <name type="scientific">Anguilla anguilla</name>
    <name type="common">European freshwater eel</name>
    <name type="synonym">Muraena anguilla</name>
    <dbReference type="NCBI Taxonomy" id="7936"/>
    <lineage>
        <taxon>Eukaryota</taxon>
        <taxon>Metazoa</taxon>
        <taxon>Chordata</taxon>
        <taxon>Craniata</taxon>
        <taxon>Vertebrata</taxon>
        <taxon>Euteleostomi</taxon>
        <taxon>Actinopterygii</taxon>
        <taxon>Neopterygii</taxon>
        <taxon>Teleostei</taxon>
        <taxon>Anguilliformes</taxon>
        <taxon>Anguillidae</taxon>
        <taxon>Anguilla</taxon>
    </lineage>
</organism>
<sequence length="33" mass="3991">MRKTKWLSRKRFTAVKPCNTQTHTFVWVGVVRQ</sequence>
<protein>
    <submittedName>
        <fullName evidence="1">Uncharacterized protein</fullName>
    </submittedName>
</protein>
<dbReference type="EMBL" id="GBXM01090554">
    <property type="protein sequence ID" value="JAH18023.1"/>
    <property type="molecule type" value="Transcribed_RNA"/>
</dbReference>
<reference evidence="1" key="1">
    <citation type="submission" date="2014-11" db="EMBL/GenBank/DDBJ databases">
        <authorList>
            <person name="Amaro Gonzalez C."/>
        </authorList>
    </citation>
    <scope>NUCLEOTIDE SEQUENCE</scope>
</reference>
<accession>A0A0E9PKD4</accession>
<reference evidence="1" key="2">
    <citation type="journal article" date="2015" name="Fish Shellfish Immunol.">
        <title>Early steps in the European eel (Anguilla anguilla)-Vibrio vulnificus interaction in the gills: Role of the RtxA13 toxin.</title>
        <authorList>
            <person name="Callol A."/>
            <person name="Pajuelo D."/>
            <person name="Ebbesson L."/>
            <person name="Teles M."/>
            <person name="MacKenzie S."/>
            <person name="Amaro C."/>
        </authorList>
    </citation>
    <scope>NUCLEOTIDE SEQUENCE</scope>
</reference>